<reference evidence="1 2" key="1">
    <citation type="journal article" date="2020" name="IScience">
        <title>Genome Sequencing of the Endangered Kingdonia uniflora (Circaeasteraceae, Ranunculales) Reveals Potential Mechanisms of Evolutionary Specialization.</title>
        <authorList>
            <person name="Sun Y."/>
            <person name="Deng T."/>
            <person name="Zhang A."/>
            <person name="Moore M.J."/>
            <person name="Landis J.B."/>
            <person name="Lin N."/>
            <person name="Zhang H."/>
            <person name="Zhang X."/>
            <person name="Huang J."/>
            <person name="Zhang X."/>
            <person name="Sun H."/>
            <person name="Wang H."/>
        </authorList>
    </citation>
    <scope>NUCLEOTIDE SEQUENCE [LARGE SCALE GENOMIC DNA]</scope>
    <source>
        <strain evidence="1">TB1705</strain>
        <tissue evidence="1">Leaf</tissue>
    </source>
</reference>
<dbReference type="EMBL" id="JACGCM010002823">
    <property type="protein sequence ID" value="KAF6134951.1"/>
    <property type="molecule type" value="Genomic_DNA"/>
</dbReference>
<dbReference type="AlphaFoldDB" id="A0A7J7KX56"/>
<comment type="caution">
    <text evidence="1">The sequence shown here is derived from an EMBL/GenBank/DDBJ whole genome shotgun (WGS) entry which is preliminary data.</text>
</comment>
<accession>A0A7J7KX56</accession>
<evidence type="ECO:0000313" key="1">
    <source>
        <dbReference type="EMBL" id="KAF6134951.1"/>
    </source>
</evidence>
<gene>
    <name evidence="1" type="ORF">GIB67_023310</name>
</gene>
<organism evidence="1 2">
    <name type="scientific">Kingdonia uniflora</name>
    <dbReference type="NCBI Taxonomy" id="39325"/>
    <lineage>
        <taxon>Eukaryota</taxon>
        <taxon>Viridiplantae</taxon>
        <taxon>Streptophyta</taxon>
        <taxon>Embryophyta</taxon>
        <taxon>Tracheophyta</taxon>
        <taxon>Spermatophyta</taxon>
        <taxon>Magnoliopsida</taxon>
        <taxon>Ranunculales</taxon>
        <taxon>Circaeasteraceae</taxon>
        <taxon>Kingdonia</taxon>
    </lineage>
</organism>
<evidence type="ECO:0000313" key="2">
    <source>
        <dbReference type="Proteomes" id="UP000541444"/>
    </source>
</evidence>
<name>A0A7J7KX56_9MAGN</name>
<dbReference type="Proteomes" id="UP000541444">
    <property type="component" value="Unassembled WGS sequence"/>
</dbReference>
<proteinExistence type="predicted"/>
<protein>
    <submittedName>
        <fullName evidence="1">Uncharacterized protein</fullName>
    </submittedName>
</protein>
<sequence length="69" mass="7363">MNISHQHGCTGTGFYRRFQPHSNISGDVLLHKPPGSAANHTVPCCLAAFKMTEGNTALTASSWGKMAYG</sequence>
<keyword evidence="2" id="KW-1185">Reference proteome</keyword>